<keyword evidence="3" id="KW-1185">Reference proteome</keyword>
<evidence type="ECO:0000313" key="3">
    <source>
        <dbReference type="Proteomes" id="UP001408356"/>
    </source>
</evidence>
<evidence type="ECO:0000313" key="2">
    <source>
        <dbReference type="EMBL" id="KAK9425802.1"/>
    </source>
</evidence>
<gene>
    <name evidence="2" type="ORF">SUNI508_12862</name>
</gene>
<feature type="region of interest" description="Disordered" evidence="1">
    <location>
        <begin position="1"/>
        <end position="20"/>
    </location>
</feature>
<feature type="compositionally biased region" description="Polar residues" evidence="1">
    <location>
        <begin position="1"/>
        <end position="10"/>
    </location>
</feature>
<feature type="region of interest" description="Disordered" evidence="1">
    <location>
        <begin position="621"/>
        <end position="660"/>
    </location>
</feature>
<feature type="compositionally biased region" description="Basic and acidic residues" evidence="1">
    <location>
        <begin position="107"/>
        <end position="125"/>
    </location>
</feature>
<feature type="compositionally biased region" description="Basic residues" evidence="1">
    <location>
        <begin position="453"/>
        <end position="462"/>
    </location>
</feature>
<dbReference type="EMBL" id="JARVKF010000012">
    <property type="protein sequence ID" value="KAK9425802.1"/>
    <property type="molecule type" value="Genomic_DNA"/>
</dbReference>
<comment type="caution">
    <text evidence="2">The sequence shown here is derived from an EMBL/GenBank/DDBJ whole genome shotgun (WGS) entry which is preliminary data.</text>
</comment>
<feature type="region of interest" description="Disordered" evidence="1">
    <location>
        <begin position="70"/>
        <end position="89"/>
    </location>
</feature>
<feature type="region of interest" description="Disordered" evidence="1">
    <location>
        <begin position="695"/>
        <end position="718"/>
    </location>
</feature>
<accession>A0ABR2VFZ1</accession>
<feature type="compositionally biased region" description="Polar residues" evidence="1">
    <location>
        <begin position="70"/>
        <end position="79"/>
    </location>
</feature>
<protein>
    <submittedName>
        <fullName evidence="2">Uncharacterized protein</fullName>
    </submittedName>
</protein>
<feature type="compositionally biased region" description="Basic and acidic residues" evidence="1">
    <location>
        <begin position="133"/>
        <end position="145"/>
    </location>
</feature>
<reference evidence="2 3" key="1">
    <citation type="journal article" date="2024" name="J. Plant Pathol.">
        <title>Sequence and assembly of the genome of Seiridium unicorne, isolate CBS 538.82, causal agent of cypress canker disease.</title>
        <authorList>
            <person name="Scali E."/>
            <person name="Rocca G.D."/>
            <person name="Danti R."/>
            <person name="Garbelotto M."/>
            <person name="Barberini S."/>
            <person name="Baroncelli R."/>
            <person name="Emiliani G."/>
        </authorList>
    </citation>
    <scope>NUCLEOTIDE SEQUENCE [LARGE SCALE GENOMIC DNA]</scope>
    <source>
        <strain evidence="2 3">BM-138-508</strain>
    </source>
</reference>
<feature type="region of interest" description="Disordered" evidence="1">
    <location>
        <begin position="867"/>
        <end position="921"/>
    </location>
</feature>
<feature type="region of interest" description="Disordered" evidence="1">
    <location>
        <begin position="448"/>
        <end position="471"/>
    </location>
</feature>
<feature type="region of interest" description="Disordered" evidence="1">
    <location>
        <begin position="107"/>
        <end position="166"/>
    </location>
</feature>
<sequence length="921" mass="103200">MSSSNNQATHYETVRPDPAILGFLPPLPGAQDAIDPRRFMNATPFDAKEASRQASLSPLSALLWSKSLAPQPQQPVFESTSRRIHHAPPSIDKDVRTWLVSGAPKPEAIELRDGQERLLRDPMPRKERRSKKRGEESAEVSREPTEPINPQDYYGQPQKSPEPWGWKNDKGECTFRYNKLGEFVHDAAFSRTELEAYFYAQAPQRTSSKHSHAKDAWVDRELLPGEKQVVGKQRHGLTLWIGWSPAQAGHRFPSDSSNLCRFKDCLMYRRRFKGGHPRVTFDERMNVDGGVRDPYHVAGYMHLFCLEQQFDILKLIEDLDVRLDTRSFIKEDNLGSFCMRQRPRDQIKAAHDWLEREWSRKEVWDDYLRQLRQERDHLGLTLLREQTARPRNFNDSLTKNMVETDIKYYSVSGTRSRIVRQREAEAQGRVVADAMTALGNLEFVRDEMDSRSARGHGPRQKPKKDLSLRRDDTGLKHRVYEVEHFTEGFSPGEEGPSNCDALGWPGRGFRPPRRQSQPARMQAPMPVHHFQPPFLSDPLFLQGSNLPGGIRTTSGQGQAVFDPNLSSVPPMVESEYKTPTDVTDFGLAAAAGFTAPVSMVGANPLGTNHVYSALGRKNISVDPPLPKRQRRGSSPADILASGGSTRMIPRDTTSMGPSHSPQYIVRQTQLGPVVYVHRGESPVRFDVNYKTLTNKRKRDDELPQDDQGGSTYPPASELVRFDPDYGTVNSELLKFGPEYSIIDGLPSGYENTASKLFNEEMKGHTDVSQGQNQADGSNFVHSVGRLGHEDLNGILTSIPEWSQPTTSGFPYTIAEEKEDFPPAIPPGSLFDSFISADMHGSEAFDLDFLADVDFSLQKSITEQQTAVEAQANPGPQGDLNSQSRSKEPTGRSPLTSASHSLFDASIGAEVTKQAADDENIR</sequence>
<organism evidence="2 3">
    <name type="scientific">Seiridium unicorne</name>
    <dbReference type="NCBI Taxonomy" id="138068"/>
    <lineage>
        <taxon>Eukaryota</taxon>
        <taxon>Fungi</taxon>
        <taxon>Dikarya</taxon>
        <taxon>Ascomycota</taxon>
        <taxon>Pezizomycotina</taxon>
        <taxon>Sordariomycetes</taxon>
        <taxon>Xylariomycetidae</taxon>
        <taxon>Amphisphaeriales</taxon>
        <taxon>Sporocadaceae</taxon>
        <taxon>Seiridium</taxon>
    </lineage>
</organism>
<dbReference type="Proteomes" id="UP001408356">
    <property type="component" value="Unassembled WGS sequence"/>
</dbReference>
<name>A0ABR2VFZ1_9PEZI</name>
<evidence type="ECO:0000256" key="1">
    <source>
        <dbReference type="SAM" id="MobiDB-lite"/>
    </source>
</evidence>
<feature type="compositionally biased region" description="Polar residues" evidence="1">
    <location>
        <begin position="651"/>
        <end position="660"/>
    </location>
</feature>
<proteinExistence type="predicted"/>